<evidence type="ECO:0000313" key="9">
    <source>
        <dbReference type="Proteomes" id="UP000001542"/>
    </source>
</evidence>
<evidence type="ECO:0000256" key="3">
    <source>
        <dbReference type="ARBA" id="ARBA00023015"/>
    </source>
</evidence>
<keyword evidence="2" id="KW-0067">ATP-binding</keyword>
<keyword evidence="9" id="KW-1185">Reference proteome</keyword>
<dbReference type="GO" id="GO:0005634">
    <property type="term" value="C:nucleus"/>
    <property type="evidence" value="ECO:0000318"/>
    <property type="project" value="GO_Central"/>
</dbReference>
<dbReference type="PROSITE" id="PS00598">
    <property type="entry name" value="CHROMO_1"/>
    <property type="match status" value="1"/>
</dbReference>
<dbReference type="VEuPathDB" id="TrichDB:TVAG_021800"/>
<accession>A2DHG0</accession>
<feature type="region of interest" description="Disordered" evidence="6">
    <location>
        <begin position="1586"/>
        <end position="1634"/>
    </location>
</feature>
<keyword evidence="4" id="KW-0804">Transcription</keyword>
<feature type="domain" description="Chromo" evidence="7">
    <location>
        <begin position="230"/>
        <end position="300"/>
    </location>
</feature>
<dbReference type="GO" id="GO:0005524">
    <property type="term" value="F:ATP binding"/>
    <property type="evidence" value="ECO:0007669"/>
    <property type="project" value="UniProtKB-KW"/>
</dbReference>
<dbReference type="GO" id="GO:0003682">
    <property type="term" value="F:chromatin binding"/>
    <property type="evidence" value="ECO:0000318"/>
    <property type="project" value="GO_Central"/>
</dbReference>
<dbReference type="InterPro" id="IPR023779">
    <property type="entry name" value="Chromodomain_CS"/>
</dbReference>
<gene>
    <name evidence="8" type="ORF">TVAG_021800</name>
</gene>
<dbReference type="Proteomes" id="UP000001542">
    <property type="component" value="Unassembled WGS sequence"/>
</dbReference>
<dbReference type="SMART" id="SM00384">
    <property type="entry name" value="AT_hook"/>
    <property type="match status" value="2"/>
</dbReference>
<dbReference type="STRING" id="5722.A2DHG0"/>
<feature type="compositionally biased region" description="Basic and acidic residues" evidence="6">
    <location>
        <begin position="1737"/>
        <end position="1755"/>
    </location>
</feature>
<reference evidence="8" key="2">
    <citation type="journal article" date="2007" name="Science">
        <title>Draft genome sequence of the sexually transmitted pathogen Trichomonas vaginalis.</title>
        <authorList>
            <person name="Carlton J.M."/>
            <person name="Hirt R.P."/>
            <person name="Silva J.C."/>
            <person name="Delcher A.L."/>
            <person name="Schatz M."/>
            <person name="Zhao Q."/>
            <person name="Wortman J.R."/>
            <person name="Bidwell S.L."/>
            <person name="Alsmark U.C.M."/>
            <person name="Besteiro S."/>
            <person name="Sicheritz-Ponten T."/>
            <person name="Noel C.J."/>
            <person name="Dacks J.B."/>
            <person name="Foster P.G."/>
            <person name="Simillion C."/>
            <person name="Van de Peer Y."/>
            <person name="Miranda-Saavedra D."/>
            <person name="Barton G.J."/>
            <person name="Westrop G.D."/>
            <person name="Mueller S."/>
            <person name="Dessi D."/>
            <person name="Fiori P.L."/>
            <person name="Ren Q."/>
            <person name="Paulsen I."/>
            <person name="Zhang H."/>
            <person name="Bastida-Corcuera F.D."/>
            <person name="Simoes-Barbosa A."/>
            <person name="Brown M.T."/>
            <person name="Hayes R.D."/>
            <person name="Mukherjee M."/>
            <person name="Okumura C.Y."/>
            <person name="Schneider R."/>
            <person name="Smith A.J."/>
            <person name="Vanacova S."/>
            <person name="Villalvazo M."/>
            <person name="Haas B.J."/>
            <person name="Pertea M."/>
            <person name="Feldblyum T.V."/>
            <person name="Utterback T.R."/>
            <person name="Shu C.L."/>
            <person name="Osoegawa K."/>
            <person name="de Jong P.J."/>
            <person name="Hrdy I."/>
            <person name="Horvathova L."/>
            <person name="Zubacova Z."/>
            <person name="Dolezal P."/>
            <person name="Malik S.B."/>
            <person name="Logsdon J.M. Jr."/>
            <person name="Henze K."/>
            <person name="Gupta A."/>
            <person name="Wang C.C."/>
            <person name="Dunne R.L."/>
            <person name="Upcroft J.A."/>
            <person name="Upcroft P."/>
            <person name="White O."/>
            <person name="Salzberg S.L."/>
            <person name="Tang P."/>
            <person name="Chiu C.-H."/>
            <person name="Lee Y.-S."/>
            <person name="Embley T.M."/>
            <person name="Coombs G.H."/>
            <person name="Mottram J.C."/>
            <person name="Tachezy J."/>
            <person name="Fraser-Liggett C.M."/>
            <person name="Johnson P.J."/>
        </authorList>
    </citation>
    <scope>NUCLEOTIDE SEQUENCE [LARGE SCALE GENOMIC DNA]</scope>
    <source>
        <strain evidence="8">G3</strain>
    </source>
</reference>
<dbReference type="InterPro" id="IPR017956">
    <property type="entry name" value="AT_hook_DNA-bd_motif"/>
</dbReference>
<name>A2DHG0_TRIV3</name>
<proteinExistence type="predicted"/>
<dbReference type="VEuPathDB" id="TrichDB:TVAGG3_0678550"/>
<feature type="compositionally biased region" description="Basic residues" evidence="6">
    <location>
        <begin position="1348"/>
        <end position="1359"/>
    </location>
</feature>
<dbReference type="OrthoDB" id="10690402at2759"/>
<dbReference type="PANTHER" id="PTHR45623:SF17">
    <property type="entry name" value="CHROMODOMAIN-HELICASE-DNA-BINDING PROTEIN 3-RELATED"/>
    <property type="match status" value="1"/>
</dbReference>
<sequence length="1755" mass="202214">MSKARAKLKPKNYTAGTVDGSIAERKRSEMDSKEITVQNYNRVVKIQESDQSSDGEFIPQKREDGESNPEADSDETLSDDQEDDPYQQQEKDIDQILCLTNDKPRPGFLAFRINQSLIRSKIYQDYQLTSELQTKKMNDFKKSTNSGLFISNLNPELTEPLSSPLTIDCLFIYRIISHKSNQNVALLTSEMLDKKNVICGYPMDTLPPIDHMKVFTTPLQNMEDTESSFLSSDGVFHINNSKSRDETEKDGFLIAGDADAYFLVKWKGLGEEDATWENYNTIYGLEPSLFCAANMADFKRMTKIYWKNTIEMPTNTIVENFDPSIEPLPLMHGIELTEAQLNAYKFIMEKFSKNETAVIRVTPTAGRTMSVAAFLNTAVNKLNHKKPAIIITDHVNSWYTTFTIATDLYVVDYSCDKMSRNIIINKEMVGDNHAKFDVLIITPDVLVSSTESIGSVKWEFIVMDKLEEFKLPHWLTKTPSHKIYFFDYSLDTITIPQKKFGILEMNPPENPYKEEIWVIPDVAADVIFKYLKKLLKGKPYRHYDFFSLSYLLQTAYSHPFLIPELRELIISLENDDEEEEMSKEDKIELMGDASEKFICVLHLALEAFNEGKVVVVVCNGFNIMRLLKEYLDEKDIPSAFLNSPLTSECYHEDFTKGVLFMTREFNSREYEKLDIKTVIFYDINDELWKDLILGDFMRMKYNATIIRLLTKDSIELLYFGHLLEKGEFECHNLERNTAETYVRYGIMSTAPWRKSQDMDYTKIYVTYPNDNKELIENFLNTPRSNINIEFSFWSTCFTKEDKSLKLSQENKEQIDTSQWTSTKGRELLDAVMRYGLFNWTQIARSVSKHVDDAKLFAITLLALMSGKVTSGNYTYLNYYLASNLKLNCTPKDPAEWRKNAKKIKNLHRELADQVLKENRTFGSFEKFLEGANQKIITDAYKSFSNGQFPRRYATRKNDFPSLEEFNEIINGSRPITRQTMPLYNCVINDVLSMACHYEKHTPPLDFIRDVINNFENDEKWTDSQVNRVFQMLQNYGIPTDDDGKTDPLEVIALCEIFDKLPDDITSFVEGFLLEILKFQHGQFSLVIPKKLTHNELVIEILAEKILQHRSKIIAMMAARRCVNEPKQVNYNLTNAGPNWTNETDVAMFQFACQYGLDQARIYFDAKTSENYKGADVKCSKSTINKLNAILPARPSISRRIAFIVQTVATTARPSSRSLSSFKDDKNKEKEKPTKSKKVTQKSKETEEEDNNNNEEEEENKTNVEIERNSSKEEDKTEESESSKIDIQSDEPLSENNIPTPPDTSEEEKSAVSIRPPTPPPPKEKPKPKPKQTSPKEKVVYEKMQTRSMNKKATRHKKIHLFKEDTEEYEEKEEQNKEEEKKERTPKQNIDIITHPILSQYLKRSGRGRGRPPKYPIPVLQNNKTPTSWVLPPPDLTKIKSAIKEDNWYSDILLALRRNQISFFNLFQFIREGEVSGKDISRIIIEAKFPQNILIQLFREHKVSDKNFFKLLEQNYIQPPTLFQMLIELLVPQTALPQVLSTVLSSLPLNHEQVTHLTQMYPQTVYEVNRIIERMQKKAQQKAEAAETNAVPVKPPELPGQQFVVPTKHPEPKPEKPPEATETRKPTYTVLPPPPMENPTRSTIPEPIFQPPKIPQIAQLPPPPFLPQIAPNNMQVPIPPRFLPVPQPLPGQSIIYVPVKRGRGRPPGSKNKQRSHKRAVFVDIESTESSGPDDEVTELPKTRAQTREEENENNKQ</sequence>
<protein>
    <submittedName>
        <fullName evidence="8">AT hook motif family protein</fullName>
    </submittedName>
</protein>
<reference evidence="8" key="1">
    <citation type="submission" date="2006-10" db="EMBL/GenBank/DDBJ databases">
        <authorList>
            <person name="Amadeo P."/>
            <person name="Zhao Q."/>
            <person name="Wortman J."/>
            <person name="Fraser-Liggett C."/>
            <person name="Carlton J."/>
        </authorList>
    </citation>
    <scope>NUCLEOTIDE SEQUENCE</scope>
    <source>
        <strain evidence="8">G3</strain>
    </source>
</reference>
<evidence type="ECO:0000259" key="7">
    <source>
        <dbReference type="PROSITE" id="PS50013"/>
    </source>
</evidence>
<dbReference type="GO" id="GO:0140658">
    <property type="term" value="F:ATP-dependent chromatin remodeler activity"/>
    <property type="evidence" value="ECO:0000318"/>
    <property type="project" value="GO_Central"/>
</dbReference>
<feature type="compositionally biased region" description="Basic and acidic residues" evidence="6">
    <location>
        <begin position="1221"/>
        <end position="1233"/>
    </location>
</feature>
<evidence type="ECO:0000256" key="5">
    <source>
        <dbReference type="ARBA" id="ARBA00023242"/>
    </source>
</evidence>
<dbReference type="EMBL" id="DS113200">
    <property type="protein sequence ID" value="EAY20233.1"/>
    <property type="molecule type" value="Genomic_DNA"/>
</dbReference>
<organism evidence="8 9">
    <name type="scientific">Trichomonas vaginalis (strain ATCC PRA-98 / G3)</name>
    <dbReference type="NCBI Taxonomy" id="412133"/>
    <lineage>
        <taxon>Eukaryota</taxon>
        <taxon>Metamonada</taxon>
        <taxon>Parabasalia</taxon>
        <taxon>Trichomonadida</taxon>
        <taxon>Trichomonadidae</taxon>
        <taxon>Trichomonas</taxon>
    </lineage>
</organism>
<feature type="compositionally biased region" description="Acidic residues" evidence="6">
    <location>
        <begin position="1245"/>
        <end position="1258"/>
    </location>
</feature>
<evidence type="ECO:0000256" key="4">
    <source>
        <dbReference type="ARBA" id="ARBA00023163"/>
    </source>
</evidence>
<feature type="compositionally biased region" description="Basic and acidic residues" evidence="6">
    <location>
        <begin position="22"/>
        <end position="34"/>
    </location>
</feature>
<feature type="compositionally biased region" description="Basic residues" evidence="6">
    <location>
        <begin position="1"/>
        <end position="10"/>
    </location>
</feature>
<keyword evidence="3" id="KW-0805">Transcription regulation</keyword>
<feature type="compositionally biased region" description="Acidic residues" evidence="6">
    <location>
        <begin position="66"/>
        <end position="85"/>
    </location>
</feature>
<dbReference type="InterPro" id="IPR038718">
    <property type="entry name" value="SNF2-like_sf"/>
</dbReference>
<feature type="region of interest" description="Disordered" evidence="6">
    <location>
        <begin position="46"/>
        <end position="88"/>
    </location>
</feature>
<dbReference type="SUPFAM" id="SSF54160">
    <property type="entry name" value="Chromo domain-like"/>
    <property type="match status" value="1"/>
</dbReference>
<feature type="region of interest" description="Disordered" evidence="6">
    <location>
        <begin position="1212"/>
        <end position="1385"/>
    </location>
</feature>
<feature type="compositionally biased region" description="Basic and acidic residues" evidence="6">
    <location>
        <begin position="1373"/>
        <end position="1385"/>
    </location>
</feature>
<dbReference type="GO" id="GO:0016887">
    <property type="term" value="F:ATP hydrolysis activity"/>
    <property type="evidence" value="ECO:0000318"/>
    <property type="project" value="GO_Central"/>
</dbReference>
<dbReference type="GO" id="GO:0003677">
    <property type="term" value="F:DNA binding"/>
    <property type="evidence" value="ECO:0000318"/>
    <property type="project" value="GO_Central"/>
</dbReference>
<dbReference type="KEGG" id="tva:5465768"/>
<keyword evidence="5" id="KW-0539">Nucleus</keyword>
<feature type="region of interest" description="Disordered" evidence="6">
    <location>
        <begin position="1697"/>
        <end position="1755"/>
    </location>
</feature>
<dbReference type="InterPro" id="IPR000953">
    <property type="entry name" value="Chromo/chromo_shadow_dom"/>
</dbReference>
<dbReference type="InterPro" id="IPR027417">
    <property type="entry name" value="P-loop_NTPase"/>
</dbReference>
<feature type="compositionally biased region" description="Basic and acidic residues" evidence="6">
    <location>
        <begin position="1607"/>
        <end position="1624"/>
    </location>
</feature>
<dbReference type="InterPro" id="IPR016197">
    <property type="entry name" value="Chromo-like_dom_sf"/>
</dbReference>
<dbReference type="RefSeq" id="XP_001581219.1">
    <property type="nucleotide sequence ID" value="XM_001581169.1"/>
</dbReference>
<feature type="compositionally biased region" description="Basic and acidic residues" evidence="6">
    <location>
        <begin position="1259"/>
        <end position="1283"/>
    </location>
</feature>
<dbReference type="InParanoid" id="A2DHG0"/>
<evidence type="ECO:0000256" key="6">
    <source>
        <dbReference type="SAM" id="MobiDB-lite"/>
    </source>
</evidence>
<dbReference type="GO" id="GO:0000785">
    <property type="term" value="C:chromatin"/>
    <property type="evidence" value="ECO:0000318"/>
    <property type="project" value="GO_Central"/>
</dbReference>
<keyword evidence="1" id="KW-0547">Nucleotide-binding</keyword>
<dbReference type="eggNOG" id="KOG0384">
    <property type="taxonomic scope" value="Eukaryota"/>
</dbReference>
<dbReference type="GO" id="GO:0042393">
    <property type="term" value="F:histone binding"/>
    <property type="evidence" value="ECO:0000318"/>
    <property type="project" value="GO_Central"/>
</dbReference>
<feature type="region of interest" description="Disordered" evidence="6">
    <location>
        <begin position="1"/>
        <end position="34"/>
    </location>
</feature>
<evidence type="ECO:0000313" key="8">
    <source>
        <dbReference type="EMBL" id="EAY20233.1"/>
    </source>
</evidence>
<feature type="compositionally biased region" description="Basic and acidic residues" evidence="6">
    <location>
        <begin position="1333"/>
        <end position="1344"/>
    </location>
</feature>
<dbReference type="Gene3D" id="3.40.50.10810">
    <property type="entry name" value="Tandem AAA-ATPase domain"/>
    <property type="match status" value="1"/>
</dbReference>
<dbReference type="PANTHER" id="PTHR45623">
    <property type="entry name" value="CHROMODOMAIN-HELICASE-DNA-BINDING PROTEIN 3-RELATED-RELATED"/>
    <property type="match status" value="1"/>
</dbReference>
<dbReference type="GO" id="GO:0006338">
    <property type="term" value="P:chromatin remodeling"/>
    <property type="evidence" value="ECO:0000318"/>
    <property type="project" value="GO_Central"/>
</dbReference>
<evidence type="ECO:0000256" key="1">
    <source>
        <dbReference type="ARBA" id="ARBA00022741"/>
    </source>
</evidence>
<evidence type="ECO:0000256" key="2">
    <source>
        <dbReference type="ARBA" id="ARBA00022840"/>
    </source>
</evidence>
<dbReference type="SUPFAM" id="SSF52540">
    <property type="entry name" value="P-loop containing nucleoside triphosphate hydrolases"/>
    <property type="match status" value="2"/>
</dbReference>
<dbReference type="PROSITE" id="PS50013">
    <property type="entry name" value="CHROMO_2"/>
    <property type="match status" value="1"/>
</dbReference>